<organism evidence="2 3">
    <name type="scientific">Eschrichtius robustus</name>
    <name type="common">California gray whale</name>
    <name type="synonym">Eschrichtius gibbosus</name>
    <dbReference type="NCBI Taxonomy" id="9764"/>
    <lineage>
        <taxon>Eukaryota</taxon>
        <taxon>Metazoa</taxon>
        <taxon>Chordata</taxon>
        <taxon>Craniata</taxon>
        <taxon>Vertebrata</taxon>
        <taxon>Euteleostomi</taxon>
        <taxon>Mammalia</taxon>
        <taxon>Eutheria</taxon>
        <taxon>Laurasiatheria</taxon>
        <taxon>Artiodactyla</taxon>
        <taxon>Whippomorpha</taxon>
        <taxon>Cetacea</taxon>
        <taxon>Mysticeti</taxon>
        <taxon>Eschrichtiidae</taxon>
        <taxon>Eschrichtius</taxon>
    </lineage>
</organism>
<accession>A0AB34GKC5</accession>
<evidence type="ECO:0000313" key="3">
    <source>
        <dbReference type="Proteomes" id="UP001159641"/>
    </source>
</evidence>
<feature type="compositionally biased region" description="Pro residues" evidence="1">
    <location>
        <begin position="85"/>
        <end position="96"/>
    </location>
</feature>
<dbReference type="Gene3D" id="2.30.42.10">
    <property type="match status" value="1"/>
</dbReference>
<reference evidence="2 3" key="1">
    <citation type="submission" date="2022-11" db="EMBL/GenBank/DDBJ databases">
        <title>Whole genome sequence of Eschrichtius robustus ER-17-0199.</title>
        <authorList>
            <person name="Bruniche-Olsen A."/>
            <person name="Black A.N."/>
            <person name="Fields C.J."/>
            <person name="Walden K."/>
            <person name="Dewoody J.A."/>
        </authorList>
    </citation>
    <scope>NUCLEOTIDE SEQUENCE [LARGE SCALE GENOMIC DNA]</scope>
    <source>
        <strain evidence="2">ER-17-0199</strain>
        <tissue evidence="2">Blubber</tissue>
    </source>
</reference>
<comment type="caution">
    <text evidence="2">The sequence shown here is derived from an EMBL/GenBank/DDBJ whole genome shotgun (WGS) entry which is preliminary data.</text>
</comment>
<dbReference type="EMBL" id="JAIQCJ010002214">
    <property type="protein sequence ID" value="KAJ8779713.1"/>
    <property type="molecule type" value="Genomic_DNA"/>
</dbReference>
<protein>
    <submittedName>
        <fullName evidence="2">Uncharacterized protein</fullName>
    </submittedName>
</protein>
<sequence>MRGEPAVAEAEVMLQQSVSGVDLQNASHREAVEAIKNAGNPVVFVVQSLSSTPRVIPSAHNKAKKITNNQDQDTQEEKEKRRGTAPPPMKLPPPYKAPSDDSDETEEEYAFTNNDTVALDCILNGCCSLRVPFYIRVLCLKN</sequence>
<dbReference type="AlphaFoldDB" id="A0AB34GKC5"/>
<evidence type="ECO:0000256" key="1">
    <source>
        <dbReference type="SAM" id="MobiDB-lite"/>
    </source>
</evidence>
<gene>
    <name evidence="2" type="ORF">J1605_012597</name>
</gene>
<dbReference type="InterPro" id="IPR036034">
    <property type="entry name" value="PDZ_sf"/>
</dbReference>
<dbReference type="Proteomes" id="UP001159641">
    <property type="component" value="Unassembled WGS sequence"/>
</dbReference>
<feature type="region of interest" description="Disordered" evidence="1">
    <location>
        <begin position="55"/>
        <end position="110"/>
    </location>
</feature>
<evidence type="ECO:0000313" key="2">
    <source>
        <dbReference type="EMBL" id="KAJ8779713.1"/>
    </source>
</evidence>
<keyword evidence="3" id="KW-1185">Reference proteome</keyword>
<dbReference type="SUPFAM" id="SSF50156">
    <property type="entry name" value="PDZ domain-like"/>
    <property type="match status" value="1"/>
</dbReference>
<proteinExistence type="predicted"/>
<feature type="compositionally biased region" description="Acidic residues" evidence="1">
    <location>
        <begin position="100"/>
        <end position="109"/>
    </location>
</feature>
<name>A0AB34GKC5_ESCRO</name>